<dbReference type="OrthoDB" id="285462at2"/>
<comment type="caution">
    <text evidence="3">The sequence shown here is derived from an EMBL/GenBank/DDBJ whole genome shotgun (WGS) entry which is preliminary data.</text>
</comment>
<dbReference type="InterPro" id="IPR012495">
    <property type="entry name" value="TadE-like_dom"/>
</dbReference>
<keyword evidence="4" id="KW-1185">Reference proteome</keyword>
<dbReference type="Pfam" id="PF07811">
    <property type="entry name" value="TadE"/>
    <property type="match status" value="1"/>
</dbReference>
<keyword evidence="1" id="KW-0472">Membrane</keyword>
<accession>A0A5C5ZYM2</accession>
<sequence length="146" mass="15454">MMSRTRIQTRTGAAAVEFAVAITVLLMIVFASIEFGRLNLLKHSVEHASYLAARRAVIVGASSSDAEQVAKDHLNDLNLTGATVVVSPGKLDDDTQMVDVQVTLPVSGNSWVSPVYFTGDISGRTRMYSERVAADMANAVGAASGP</sequence>
<feature type="transmembrane region" description="Helical" evidence="1">
    <location>
        <begin position="12"/>
        <end position="33"/>
    </location>
</feature>
<evidence type="ECO:0000256" key="1">
    <source>
        <dbReference type="SAM" id="Phobius"/>
    </source>
</evidence>
<feature type="domain" description="TadE-like" evidence="2">
    <location>
        <begin position="12"/>
        <end position="54"/>
    </location>
</feature>
<dbReference type="AlphaFoldDB" id="A0A5C5ZYM2"/>
<proteinExistence type="predicted"/>
<dbReference type="RefSeq" id="WP_146523305.1">
    <property type="nucleotide sequence ID" value="NZ_CP151726.1"/>
</dbReference>
<evidence type="ECO:0000259" key="2">
    <source>
        <dbReference type="Pfam" id="PF07811"/>
    </source>
</evidence>
<dbReference type="Proteomes" id="UP000320176">
    <property type="component" value="Unassembled WGS sequence"/>
</dbReference>
<name>A0A5C5ZYM2_9BACT</name>
<keyword evidence="1" id="KW-1133">Transmembrane helix</keyword>
<dbReference type="EMBL" id="SJPN01000012">
    <property type="protein sequence ID" value="TWT92101.1"/>
    <property type="molecule type" value="Genomic_DNA"/>
</dbReference>
<protein>
    <submittedName>
        <fullName evidence="3">TadE-like protein</fullName>
    </submittedName>
</protein>
<keyword evidence="1" id="KW-0812">Transmembrane</keyword>
<reference evidence="3 4" key="1">
    <citation type="submission" date="2019-02" db="EMBL/GenBank/DDBJ databases">
        <title>Deep-cultivation of Planctomycetes and their phenomic and genomic characterization uncovers novel biology.</title>
        <authorList>
            <person name="Wiegand S."/>
            <person name="Jogler M."/>
            <person name="Boedeker C."/>
            <person name="Pinto D."/>
            <person name="Vollmers J."/>
            <person name="Rivas-Marin E."/>
            <person name="Kohn T."/>
            <person name="Peeters S.H."/>
            <person name="Heuer A."/>
            <person name="Rast P."/>
            <person name="Oberbeckmann S."/>
            <person name="Bunk B."/>
            <person name="Jeske O."/>
            <person name="Meyerdierks A."/>
            <person name="Storesund J.E."/>
            <person name="Kallscheuer N."/>
            <person name="Luecker S."/>
            <person name="Lage O.M."/>
            <person name="Pohl T."/>
            <person name="Merkel B.J."/>
            <person name="Hornburger P."/>
            <person name="Mueller R.-W."/>
            <person name="Bruemmer F."/>
            <person name="Labrenz M."/>
            <person name="Spormann A.M."/>
            <person name="Op Den Camp H."/>
            <person name="Overmann J."/>
            <person name="Amann R."/>
            <person name="Jetten M.S.M."/>
            <person name="Mascher T."/>
            <person name="Medema M.H."/>
            <person name="Devos D.P."/>
            <person name="Kaster A.-K."/>
            <person name="Ovreas L."/>
            <person name="Rohde M."/>
            <person name="Galperin M.Y."/>
            <person name="Jogler C."/>
        </authorList>
    </citation>
    <scope>NUCLEOTIDE SEQUENCE [LARGE SCALE GENOMIC DNA]</scope>
    <source>
        <strain evidence="3 4">Pla52n</strain>
    </source>
</reference>
<evidence type="ECO:0000313" key="4">
    <source>
        <dbReference type="Proteomes" id="UP000320176"/>
    </source>
</evidence>
<organism evidence="3 4">
    <name type="scientific">Stieleria varia</name>
    <dbReference type="NCBI Taxonomy" id="2528005"/>
    <lineage>
        <taxon>Bacteria</taxon>
        <taxon>Pseudomonadati</taxon>
        <taxon>Planctomycetota</taxon>
        <taxon>Planctomycetia</taxon>
        <taxon>Pirellulales</taxon>
        <taxon>Pirellulaceae</taxon>
        <taxon>Stieleria</taxon>
    </lineage>
</organism>
<evidence type="ECO:0000313" key="3">
    <source>
        <dbReference type="EMBL" id="TWT92101.1"/>
    </source>
</evidence>
<gene>
    <name evidence="3" type="ORF">Pla52n_63980</name>
</gene>